<dbReference type="Proteomes" id="UP000006201">
    <property type="component" value="Unassembled WGS sequence"/>
</dbReference>
<gene>
    <name evidence="9" type="ORF">PTD2_13239</name>
</gene>
<evidence type="ECO:0000256" key="4">
    <source>
        <dbReference type="PROSITE-ProRule" id="PRU00473"/>
    </source>
</evidence>
<feature type="transmembrane region" description="Helical" evidence="6">
    <location>
        <begin position="44"/>
        <end position="67"/>
    </location>
</feature>
<dbReference type="CDD" id="cd07185">
    <property type="entry name" value="OmpA_C-like"/>
    <property type="match status" value="1"/>
</dbReference>
<proteinExistence type="predicted"/>
<dbReference type="Pfam" id="PF13441">
    <property type="entry name" value="Gly-zipper_YMGG"/>
    <property type="match status" value="1"/>
</dbReference>
<dbReference type="PANTHER" id="PTHR30329">
    <property type="entry name" value="STATOR ELEMENT OF FLAGELLAR MOTOR COMPLEX"/>
    <property type="match status" value="1"/>
</dbReference>
<dbReference type="EMBL" id="AAOH01000002">
    <property type="protein sequence ID" value="EAR29786.1"/>
    <property type="molecule type" value="Genomic_DNA"/>
</dbReference>
<evidence type="ECO:0000313" key="10">
    <source>
        <dbReference type="Proteomes" id="UP000006201"/>
    </source>
</evidence>
<dbReference type="InterPro" id="IPR050330">
    <property type="entry name" value="Bact_OuterMem_StrucFunc"/>
</dbReference>
<evidence type="ECO:0000256" key="5">
    <source>
        <dbReference type="SAM" id="Coils"/>
    </source>
</evidence>
<keyword evidence="6" id="KW-1133">Transmembrane helix</keyword>
<dbReference type="GO" id="GO:0009279">
    <property type="term" value="C:cell outer membrane"/>
    <property type="evidence" value="ECO:0007669"/>
    <property type="project" value="UniProtKB-SubCell"/>
</dbReference>
<evidence type="ECO:0000259" key="8">
    <source>
        <dbReference type="PROSITE" id="PS51123"/>
    </source>
</evidence>
<dbReference type="PANTHER" id="PTHR30329:SF21">
    <property type="entry name" value="LIPOPROTEIN YIAD-RELATED"/>
    <property type="match status" value="1"/>
</dbReference>
<sequence length="247" mass="26662">MKKTIITLTLATLLSAPVMATAKSSEQAPKRENKEQAIGLGSGALLGAALGGPVGAFIGALTGGLIGQTASDSKIIKAQHTDLVALQQQSLQQQDLMAQNEALENRLSEIEFEKNKLQQQRLDNLMAMTVQFRSGSSAIEAHFASQLDEVAAVLAQNPDLSLDLQGFADRRGDEQANLILSKQRVTNVKAYLVKQGVNAVRLNTDAFGEQHALAAQQDFEGDFFDRRVTLKAKNNQAIEATAKNQNY</sequence>
<reference evidence="9 10" key="1">
    <citation type="submission" date="2006-02" db="EMBL/GenBank/DDBJ databases">
        <authorList>
            <person name="Moran M.A."/>
            <person name="Kjelleberg S."/>
            <person name="Egan S."/>
            <person name="Saunders N."/>
            <person name="Thomas T."/>
            <person name="Ferriera S."/>
            <person name="Johnson J."/>
            <person name="Kravitz S."/>
            <person name="Halpern A."/>
            <person name="Remington K."/>
            <person name="Beeson K."/>
            <person name="Tran B."/>
            <person name="Rogers Y.-H."/>
            <person name="Friedman R."/>
            <person name="Venter J.C."/>
        </authorList>
    </citation>
    <scope>NUCLEOTIDE SEQUENCE [LARGE SCALE GENOMIC DNA]</scope>
    <source>
        <strain evidence="9 10">D2</strain>
    </source>
</reference>
<dbReference type="HOGENOM" id="CLU_099038_0_0_6"/>
<organism evidence="9 10">
    <name type="scientific">Pseudoalteromonas tunicata D2</name>
    <dbReference type="NCBI Taxonomy" id="87626"/>
    <lineage>
        <taxon>Bacteria</taxon>
        <taxon>Pseudomonadati</taxon>
        <taxon>Pseudomonadota</taxon>
        <taxon>Gammaproteobacteria</taxon>
        <taxon>Alteromonadales</taxon>
        <taxon>Pseudoalteromonadaceae</taxon>
        <taxon>Pseudoalteromonas</taxon>
    </lineage>
</organism>
<dbReference type="SUPFAM" id="SSF103088">
    <property type="entry name" value="OmpA-like"/>
    <property type="match status" value="1"/>
</dbReference>
<dbReference type="InterPro" id="IPR027367">
    <property type="entry name" value="Gly-zipper_YMGG"/>
</dbReference>
<accession>A4C732</accession>
<comment type="caution">
    <text evidence="9">The sequence shown here is derived from an EMBL/GenBank/DDBJ whole genome shotgun (WGS) entry which is preliminary data.</text>
</comment>
<dbReference type="NCBIfam" id="TIGR03789">
    <property type="entry name" value="pdsO"/>
    <property type="match status" value="1"/>
</dbReference>
<name>A4C732_9GAMM</name>
<dbReference type="eggNOG" id="COG2885">
    <property type="taxonomic scope" value="Bacteria"/>
</dbReference>
<dbReference type="InterPro" id="IPR022511">
    <property type="entry name" value="PdsO"/>
</dbReference>
<dbReference type="Pfam" id="PF00691">
    <property type="entry name" value="OmpA"/>
    <property type="match status" value="1"/>
</dbReference>
<evidence type="ECO:0000256" key="2">
    <source>
        <dbReference type="ARBA" id="ARBA00023136"/>
    </source>
</evidence>
<keyword evidence="2 4" id="KW-0472">Membrane</keyword>
<dbReference type="InterPro" id="IPR006665">
    <property type="entry name" value="OmpA-like"/>
</dbReference>
<feature type="coiled-coil region" evidence="5">
    <location>
        <begin position="86"/>
        <end position="120"/>
    </location>
</feature>
<dbReference type="InterPro" id="IPR036737">
    <property type="entry name" value="OmpA-like_sf"/>
</dbReference>
<comment type="subcellular location">
    <subcellularLocation>
        <location evidence="1">Cell outer membrane</location>
    </subcellularLocation>
</comment>
<feature type="domain" description="OmpA-like" evidence="8">
    <location>
        <begin position="119"/>
        <end position="236"/>
    </location>
</feature>
<evidence type="ECO:0000256" key="1">
    <source>
        <dbReference type="ARBA" id="ARBA00004442"/>
    </source>
</evidence>
<keyword evidence="3" id="KW-0998">Cell outer membrane</keyword>
<feature type="chain" id="PRO_5002666975" description="OmpA-like domain-containing protein" evidence="7">
    <location>
        <begin position="21"/>
        <end position="247"/>
    </location>
</feature>
<dbReference type="AlphaFoldDB" id="A4C732"/>
<dbReference type="PROSITE" id="PS51123">
    <property type="entry name" value="OMPA_2"/>
    <property type="match status" value="1"/>
</dbReference>
<dbReference type="STRING" id="87626.PTD2_13239"/>
<keyword evidence="7" id="KW-0732">Signal</keyword>
<evidence type="ECO:0000256" key="7">
    <source>
        <dbReference type="SAM" id="SignalP"/>
    </source>
</evidence>
<dbReference type="PRINTS" id="PR01021">
    <property type="entry name" value="OMPADOMAIN"/>
</dbReference>
<feature type="signal peptide" evidence="7">
    <location>
        <begin position="1"/>
        <end position="20"/>
    </location>
</feature>
<evidence type="ECO:0000256" key="3">
    <source>
        <dbReference type="ARBA" id="ARBA00023237"/>
    </source>
</evidence>
<dbReference type="Gene3D" id="3.30.1330.60">
    <property type="entry name" value="OmpA-like domain"/>
    <property type="match status" value="1"/>
</dbReference>
<evidence type="ECO:0000313" key="9">
    <source>
        <dbReference type="EMBL" id="EAR29786.1"/>
    </source>
</evidence>
<keyword evidence="6" id="KW-0812">Transmembrane</keyword>
<keyword evidence="5" id="KW-0175">Coiled coil</keyword>
<keyword evidence="10" id="KW-1185">Reference proteome</keyword>
<protein>
    <recommendedName>
        <fullName evidence="8">OmpA-like domain-containing protein</fullName>
    </recommendedName>
</protein>
<dbReference type="RefSeq" id="WP_009837660.1">
    <property type="nucleotide sequence ID" value="NZ_AAOH01000002.1"/>
</dbReference>
<evidence type="ECO:0000256" key="6">
    <source>
        <dbReference type="SAM" id="Phobius"/>
    </source>
</evidence>
<dbReference type="InterPro" id="IPR006664">
    <property type="entry name" value="OMP_bac"/>
</dbReference>